<keyword evidence="3" id="KW-1185">Reference proteome</keyword>
<reference evidence="2 3" key="1">
    <citation type="submission" date="2019-11" db="EMBL/GenBank/DDBJ databases">
        <authorList>
            <person name="Li X.-J."/>
            <person name="Feng X.-M."/>
        </authorList>
    </citation>
    <scope>NUCLEOTIDE SEQUENCE [LARGE SCALE GENOMIC DNA]</scope>
    <source>
        <strain evidence="2 3">XMNu-373</strain>
    </source>
</reference>
<dbReference type="Proteomes" id="UP000460435">
    <property type="component" value="Unassembled WGS sequence"/>
</dbReference>
<dbReference type="InterPro" id="IPR027383">
    <property type="entry name" value="Znf_put"/>
</dbReference>
<dbReference type="EMBL" id="WLZY01000009">
    <property type="protein sequence ID" value="NDL60044.1"/>
    <property type="molecule type" value="Genomic_DNA"/>
</dbReference>
<proteinExistence type="predicted"/>
<dbReference type="AlphaFoldDB" id="A0A7K3M9T1"/>
<evidence type="ECO:0000313" key="2">
    <source>
        <dbReference type="EMBL" id="NDL60044.1"/>
    </source>
</evidence>
<gene>
    <name evidence="2" type="primary">rsrA</name>
    <name evidence="2" type="ORF">F7O44_23495</name>
</gene>
<evidence type="ECO:0000259" key="1">
    <source>
        <dbReference type="Pfam" id="PF13490"/>
    </source>
</evidence>
<protein>
    <submittedName>
        <fullName evidence="2">Mycothiol system anti-sigma-R factor</fullName>
    </submittedName>
</protein>
<evidence type="ECO:0000313" key="3">
    <source>
        <dbReference type="Proteomes" id="UP000460435"/>
    </source>
</evidence>
<sequence length="96" mass="10913">MSCDDDDVDCTEVLDRVYAFLDRELDDRALSYEEIEAHLHDCGGCLSMYDLERAVRAVLARSCACEHAPEELRTKVLAQIREVRVQVSEYRSESAG</sequence>
<name>A0A7K3M9T1_9ACTN</name>
<organism evidence="2 3">
    <name type="scientific">Phytoactinopolyspora mesophila</name>
    <dbReference type="NCBI Taxonomy" id="2650750"/>
    <lineage>
        <taxon>Bacteria</taxon>
        <taxon>Bacillati</taxon>
        <taxon>Actinomycetota</taxon>
        <taxon>Actinomycetes</taxon>
        <taxon>Jiangellales</taxon>
        <taxon>Jiangellaceae</taxon>
        <taxon>Phytoactinopolyspora</taxon>
    </lineage>
</organism>
<dbReference type="InterPro" id="IPR024020">
    <property type="entry name" value="Anit_sigma_mycothiol_RsrA"/>
</dbReference>
<dbReference type="Pfam" id="PF13490">
    <property type="entry name" value="zf-HC2"/>
    <property type="match status" value="1"/>
</dbReference>
<accession>A0A7K3M9T1</accession>
<feature type="domain" description="Putative zinc-finger" evidence="1">
    <location>
        <begin position="10"/>
        <end position="45"/>
    </location>
</feature>
<comment type="caution">
    <text evidence="2">The sequence shown here is derived from an EMBL/GenBank/DDBJ whole genome shotgun (WGS) entry which is preliminary data.</text>
</comment>
<dbReference type="NCBIfam" id="TIGR03988">
    <property type="entry name" value="antisig_RsrA"/>
    <property type="match status" value="1"/>
</dbReference>
<dbReference type="RefSeq" id="WP_162452742.1">
    <property type="nucleotide sequence ID" value="NZ_WLZY01000009.1"/>
</dbReference>